<evidence type="ECO:0000256" key="5">
    <source>
        <dbReference type="ARBA" id="ARBA00023163"/>
    </source>
</evidence>
<dbReference type="CDD" id="cd00609">
    <property type="entry name" value="AAT_like"/>
    <property type="match status" value="1"/>
</dbReference>
<evidence type="ECO:0000256" key="4">
    <source>
        <dbReference type="ARBA" id="ARBA00023125"/>
    </source>
</evidence>
<keyword evidence="3" id="KW-0805">Transcription regulation</keyword>
<dbReference type="InterPro" id="IPR015424">
    <property type="entry name" value="PyrdxlP-dep_Trfase"/>
</dbReference>
<keyword evidence="8" id="KW-1185">Reference proteome</keyword>
<evidence type="ECO:0000256" key="1">
    <source>
        <dbReference type="ARBA" id="ARBA00005384"/>
    </source>
</evidence>
<evidence type="ECO:0000256" key="3">
    <source>
        <dbReference type="ARBA" id="ARBA00023015"/>
    </source>
</evidence>
<dbReference type="InterPro" id="IPR000524">
    <property type="entry name" value="Tscrpt_reg_HTH_GntR"/>
</dbReference>
<dbReference type="Gene3D" id="3.40.640.10">
    <property type="entry name" value="Type I PLP-dependent aspartate aminotransferase-like (Major domain)"/>
    <property type="match status" value="1"/>
</dbReference>
<keyword evidence="4" id="KW-0238">DNA-binding</keyword>
<dbReference type="PROSITE" id="PS50949">
    <property type="entry name" value="HTH_GNTR"/>
    <property type="match status" value="1"/>
</dbReference>
<sequence>MGWIVGHARRHDESQSGKIGLHMDPIALAERLGRWSTGRGPLYVLLARRLRRLVDDGDLAPGTPLPPDRALARALAVGRSTVVNAYELLRAEGRIVRRQGSGTRVAGTPAAARAADGTSAPIFLHLLEPGEGVIPLACAAPTAPPAGLVAAYEAIVPALSAIRGDIGYHPAGIPALRRALADRYAARGLPTTPEQIMITGGGQQALSLLAAVLLGPGGRVVVEAPTYPGALETFHEAGAVPVPLPVGLDGFETAVRQHRPALAYVIPANHNPTGATLPPLRRRRLAEIAATAGVPVIEDEVLADLTFPGRTPPPPLAGFAPATVISVGSLSKAVWGGLRVGWVRAPEAVVQRLARLRAVHDLGGNVPAQLAAIELMPVLDDLCRQRAAALRAGHDHLRRQLLGLLPDWEVPAVTGGQTLWARLPHGDGMSFAQLALRHGVAVLPGAGLDASGGSADRLRLHHVLPQDELTCAVERLAEAWHAYEPSTGSARTPTAMAV</sequence>
<comment type="caution">
    <text evidence="7">The sequence shown here is derived from an EMBL/GenBank/DDBJ whole genome shotgun (WGS) entry which is preliminary data.</text>
</comment>
<dbReference type="Pfam" id="PF00155">
    <property type="entry name" value="Aminotran_1_2"/>
    <property type="match status" value="1"/>
</dbReference>
<keyword evidence="7" id="KW-0032">Aminotransferase</keyword>
<organism evidence="7 8">
    <name type="scientific">Pseudonocardia adelaidensis</name>
    <dbReference type="NCBI Taxonomy" id="648754"/>
    <lineage>
        <taxon>Bacteria</taxon>
        <taxon>Bacillati</taxon>
        <taxon>Actinomycetota</taxon>
        <taxon>Actinomycetes</taxon>
        <taxon>Pseudonocardiales</taxon>
        <taxon>Pseudonocardiaceae</taxon>
        <taxon>Pseudonocardia</taxon>
    </lineage>
</organism>
<gene>
    <name evidence="7" type="ORF">GCM10023320_51700</name>
</gene>
<evidence type="ECO:0000256" key="2">
    <source>
        <dbReference type="ARBA" id="ARBA00022898"/>
    </source>
</evidence>
<keyword evidence="7" id="KW-0808">Transferase</keyword>
<evidence type="ECO:0000259" key="6">
    <source>
        <dbReference type="PROSITE" id="PS50949"/>
    </source>
</evidence>
<dbReference type="InterPro" id="IPR051446">
    <property type="entry name" value="HTH_trans_reg/aminotransferase"/>
</dbReference>
<dbReference type="SMART" id="SM00345">
    <property type="entry name" value="HTH_GNTR"/>
    <property type="match status" value="1"/>
</dbReference>
<evidence type="ECO:0000313" key="7">
    <source>
        <dbReference type="EMBL" id="GAA5130143.1"/>
    </source>
</evidence>
<dbReference type="InterPro" id="IPR036388">
    <property type="entry name" value="WH-like_DNA-bd_sf"/>
</dbReference>
<dbReference type="EMBL" id="BAABJO010000021">
    <property type="protein sequence ID" value="GAA5130143.1"/>
    <property type="molecule type" value="Genomic_DNA"/>
</dbReference>
<dbReference type="InterPro" id="IPR015421">
    <property type="entry name" value="PyrdxlP-dep_Trfase_major"/>
</dbReference>
<keyword evidence="5" id="KW-0804">Transcription</keyword>
<comment type="similarity">
    <text evidence="1">In the C-terminal section; belongs to the class-I pyridoxal-phosphate-dependent aminotransferase family.</text>
</comment>
<name>A0ABP9NPY3_9PSEU</name>
<dbReference type="SUPFAM" id="SSF53383">
    <property type="entry name" value="PLP-dependent transferases"/>
    <property type="match status" value="1"/>
</dbReference>
<dbReference type="PANTHER" id="PTHR46577">
    <property type="entry name" value="HTH-TYPE TRANSCRIPTIONAL REGULATORY PROTEIN GABR"/>
    <property type="match status" value="1"/>
</dbReference>
<feature type="domain" description="HTH gntR-type" evidence="6">
    <location>
        <begin position="40"/>
        <end position="108"/>
    </location>
</feature>
<dbReference type="Proteomes" id="UP001500804">
    <property type="component" value="Unassembled WGS sequence"/>
</dbReference>
<dbReference type="Pfam" id="PF00392">
    <property type="entry name" value="GntR"/>
    <property type="match status" value="1"/>
</dbReference>
<dbReference type="Gene3D" id="1.10.10.10">
    <property type="entry name" value="Winged helix-like DNA-binding domain superfamily/Winged helix DNA-binding domain"/>
    <property type="match status" value="1"/>
</dbReference>
<dbReference type="PANTHER" id="PTHR46577:SF1">
    <property type="entry name" value="HTH-TYPE TRANSCRIPTIONAL REGULATORY PROTEIN GABR"/>
    <property type="match status" value="1"/>
</dbReference>
<protein>
    <submittedName>
        <fullName evidence="7">PLP-dependent aminotransferase family protein</fullName>
    </submittedName>
</protein>
<dbReference type="GO" id="GO:0008483">
    <property type="term" value="F:transaminase activity"/>
    <property type="evidence" value="ECO:0007669"/>
    <property type="project" value="UniProtKB-KW"/>
</dbReference>
<reference evidence="8" key="1">
    <citation type="journal article" date="2019" name="Int. J. Syst. Evol. Microbiol.">
        <title>The Global Catalogue of Microorganisms (GCM) 10K type strain sequencing project: providing services to taxonomists for standard genome sequencing and annotation.</title>
        <authorList>
            <consortium name="The Broad Institute Genomics Platform"/>
            <consortium name="The Broad Institute Genome Sequencing Center for Infectious Disease"/>
            <person name="Wu L."/>
            <person name="Ma J."/>
        </authorList>
    </citation>
    <scope>NUCLEOTIDE SEQUENCE [LARGE SCALE GENOMIC DNA]</scope>
    <source>
        <strain evidence="8">JCM 18302</strain>
    </source>
</reference>
<dbReference type="CDD" id="cd07377">
    <property type="entry name" value="WHTH_GntR"/>
    <property type="match status" value="1"/>
</dbReference>
<dbReference type="InterPro" id="IPR004839">
    <property type="entry name" value="Aminotransferase_I/II_large"/>
</dbReference>
<accession>A0ABP9NPY3</accession>
<proteinExistence type="inferred from homology"/>
<keyword evidence="2" id="KW-0663">Pyridoxal phosphate</keyword>
<dbReference type="InterPro" id="IPR036390">
    <property type="entry name" value="WH_DNA-bd_sf"/>
</dbReference>
<dbReference type="SUPFAM" id="SSF46785">
    <property type="entry name" value="Winged helix' DNA-binding domain"/>
    <property type="match status" value="1"/>
</dbReference>
<evidence type="ECO:0000313" key="8">
    <source>
        <dbReference type="Proteomes" id="UP001500804"/>
    </source>
</evidence>